<feature type="transmembrane region" description="Helical" evidence="1">
    <location>
        <begin position="6"/>
        <end position="25"/>
    </location>
</feature>
<sequence length="243" mass="28309">MELKIWGSFITAGTSVLVAVATYLWKIQREKTESNRTILYLLLELRYIFINSVIKTDQAVESYLKLYLERLRERKISITVDSAFEQELRIILREAFKSLIADMREDLKEDFTTQFENAIIELSKHNPILAYRLQNNIKIEKISGIIDNHLAKTLSWAEPTEEKNLLYFESISKKLESDLTDKLLESLEQDILTVAGSDSILTKFKCKKIIKKRNLSNMYNFSIVTPFIDDSLEIILDKNMKNT</sequence>
<keyword evidence="3" id="KW-1185">Reference proteome</keyword>
<keyword evidence="1" id="KW-1133">Transmembrane helix</keyword>
<name>F5Z5D8_ALTNA</name>
<dbReference type="KEGG" id="alt:ambt_16795"/>
<dbReference type="HOGENOM" id="CLU_099333_0_0_6"/>
<keyword evidence="1" id="KW-0472">Membrane</keyword>
<gene>
    <name evidence="2" type="ordered locus">ambt_16795</name>
</gene>
<dbReference type="Proteomes" id="UP000000683">
    <property type="component" value="Chromosome"/>
</dbReference>
<evidence type="ECO:0000256" key="1">
    <source>
        <dbReference type="SAM" id="Phobius"/>
    </source>
</evidence>
<accession>F5Z5D8</accession>
<dbReference type="eggNOG" id="ENOG5033JSW">
    <property type="taxonomic scope" value="Bacteria"/>
</dbReference>
<dbReference type="AlphaFoldDB" id="F5Z5D8"/>
<organism evidence="2 3">
    <name type="scientific">Alteromonas naphthalenivorans</name>
    <dbReference type="NCBI Taxonomy" id="715451"/>
    <lineage>
        <taxon>Bacteria</taxon>
        <taxon>Pseudomonadati</taxon>
        <taxon>Pseudomonadota</taxon>
        <taxon>Gammaproteobacteria</taxon>
        <taxon>Alteromonadales</taxon>
        <taxon>Alteromonadaceae</taxon>
        <taxon>Alteromonas/Salinimonas group</taxon>
        <taxon>Alteromonas</taxon>
    </lineage>
</organism>
<dbReference type="RefSeq" id="WP_013785785.1">
    <property type="nucleotide sequence ID" value="NC_015554.1"/>
</dbReference>
<keyword evidence="1" id="KW-0812">Transmembrane</keyword>
<protein>
    <submittedName>
        <fullName evidence="2">Uncharacterized protein</fullName>
    </submittedName>
</protein>
<dbReference type="EMBL" id="CP002339">
    <property type="protein sequence ID" value="AEF04864.1"/>
    <property type="molecule type" value="Genomic_DNA"/>
</dbReference>
<reference evidence="2 3" key="1">
    <citation type="journal article" date="2011" name="J. Bacteriol.">
        <title>Complete genome sequence of the polycyclic aromatic hydrocarbon-degrading bacterium Alteromonas sp. strain SN2.</title>
        <authorList>
            <person name="Jin H.M."/>
            <person name="Jeong H."/>
            <person name="Moon E.J."/>
            <person name="Math R.K."/>
            <person name="Lee K."/>
            <person name="Kim H.J."/>
            <person name="Jeon C.O."/>
            <person name="Oh T.K."/>
            <person name="Kim J.F."/>
        </authorList>
    </citation>
    <scope>NUCLEOTIDE SEQUENCE [LARGE SCALE GENOMIC DNA]</scope>
    <source>
        <strain evidence="3">JCM 17741 / KACC 18427 / KCTC 11700BP / SN2</strain>
    </source>
</reference>
<dbReference type="OrthoDB" id="9945415at2"/>
<proteinExistence type="predicted"/>
<evidence type="ECO:0000313" key="2">
    <source>
        <dbReference type="EMBL" id="AEF04864.1"/>
    </source>
</evidence>
<evidence type="ECO:0000313" key="3">
    <source>
        <dbReference type="Proteomes" id="UP000000683"/>
    </source>
</evidence>